<dbReference type="SMART" id="SM00316">
    <property type="entry name" value="S1"/>
    <property type="match status" value="1"/>
</dbReference>
<protein>
    <recommendedName>
        <fullName evidence="6 7">Translation initiation factor IF-1, chloroplastic</fullName>
    </recommendedName>
</protein>
<keyword evidence="9" id="KW-0150">Chloroplast</keyword>
<comment type="subunit">
    <text evidence="3 7">Component of the 30S ribosomal translation pre-initiation complex which assembles on the 30S ribosome in the order IF-2 and IF-3, IF-1 and N-formylmethionyl-tRNA(fMet); mRNA recruitment can occur at any time during PIC assembly.</text>
</comment>
<dbReference type="EMBL" id="OR858607">
    <property type="protein sequence ID" value="XBP28983.2"/>
    <property type="molecule type" value="Genomic_DNA"/>
</dbReference>
<dbReference type="PANTHER" id="PTHR33370">
    <property type="entry name" value="TRANSLATION INITIATION FACTOR IF-1, CHLOROPLASTIC"/>
    <property type="match status" value="1"/>
</dbReference>
<evidence type="ECO:0000256" key="3">
    <source>
        <dbReference type="ARBA" id="ARBA00011599"/>
    </source>
</evidence>
<dbReference type="GO" id="GO:0005829">
    <property type="term" value="C:cytosol"/>
    <property type="evidence" value="ECO:0007669"/>
    <property type="project" value="TreeGrafter"/>
</dbReference>
<dbReference type="SUPFAM" id="SSF50249">
    <property type="entry name" value="Nucleic acid-binding proteins"/>
    <property type="match status" value="1"/>
</dbReference>
<gene>
    <name evidence="7 9" type="primary">infA</name>
</gene>
<reference evidence="9" key="1">
    <citation type="submission" date="2023-11" db="EMBL/GenBank/DDBJ databases">
        <authorList>
            <person name="Liu Y."/>
        </authorList>
    </citation>
    <scope>NUCLEOTIDE SEQUENCE</scope>
</reference>
<comment type="similarity">
    <text evidence="2 7">Belongs to the IF-1 family.</text>
</comment>
<sequence length="85" mass="9621">MKKQQPIEMEGVVTKSLPNAMFYVSLDNGCQVLAHISGKIRRNRIEIYAGDRVRVEITPYDLRRGRIIHRLRRSLNSPSNAAGAS</sequence>
<keyword evidence="7" id="KW-0694">RNA-binding</keyword>
<dbReference type="GO" id="GO:0043022">
    <property type="term" value="F:ribosome binding"/>
    <property type="evidence" value="ECO:0007669"/>
    <property type="project" value="UniProtKB-UniRule"/>
</dbReference>
<dbReference type="InterPro" id="IPR003029">
    <property type="entry name" value="S1_domain"/>
</dbReference>
<keyword evidence="4 7" id="KW-0396">Initiation factor</keyword>
<feature type="domain" description="S1-like" evidence="8">
    <location>
        <begin position="1"/>
        <end position="72"/>
    </location>
</feature>
<proteinExistence type="inferred from homology"/>
<name>A0AAU7LLG1_9VIRI</name>
<evidence type="ECO:0000256" key="2">
    <source>
        <dbReference type="ARBA" id="ARBA00010939"/>
    </source>
</evidence>
<evidence type="ECO:0000259" key="8">
    <source>
        <dbReference type="PROSITE" id="PS50832"/>
    </source>
</evidence>
<evidence type="ECO:0000256" key="7">
    <source>
        <dbReference type="HAMAP-Rule" id="MF_00075"/>
    </source>
</evidence>
<dbReference type="NCBIfam" id="TIGR00008">
    <property type="entry name" value="infA"/>
    <property type="match status" value="1"/>
</dbReference>
<dbReference type="Pfam" id="PF01176">
    <property type="entry name" value="eIF-1a"/>
    <property type="match status" value="1"/>
</dbReference>
<dbReference type="InterPro" id="IPR004368">
    <property type="entry name" value="TIF_IF1"/>
</dbReference>
<dbReference type="FunFam" id="2.40.50.140:FF:000002">
    <property type="entry name" value="Translation initiation factor IF-1"/>
    <property type="match status" value="1"/>
</dbReference>
<dbReference type="CDD" id="cd04451">
    <property type="entry name" value="S1_IF1"/>
    <property type="match status" value="1"/>
</dbReference>
<evidence type="ECO:0000256" key="5">
    <source>
        <dbReference type="ARBA" id="ARBA00022917"/>
    </source>
</evidence>
<keyword evidence="7" id="KW-0699">rRNA-binding</keyword>
<dbReference type="GO" id="GO:0003743">
    <property type="term" value="F:translation initiation factor activity"/>
    <property type="evidence" value="ECO:0007669"/>
    <property type="project" value="UniProtKB-UniRule"/>
</dbReference>
<comment type="subcellular location">
    <subcellularLocation>
        <location evidence="7">Plastid</location>
        <location evidence="7">Chloroplast</location>
    </subcellularLocation>
</comment>
<evidence type="ECO:0000313" key="9">
    <source>
        <dbReference type="EMBL" id="XBP28983.2"/>
    </source>
</evidence>
<dbReference type="HAMAP" id="MF_00075">
    <property type="entry name" value="IF_1"/>
    <property type="match status" value="1"/>
</dbReference>
<dbReference type="PROSITE" id="PS50832">
    <property type="entry name" value="S1_IF1_TYPE"/>
    <property type="match status" value="1"/>
</dbReference>
<dbReference type="PANTHER" id="PTHR33370:SF1">
    <property type="entry name" value="TRANSLATION INITIATION FACTOR IF-1, CHLOROPLASTIC"/>
    <property type="match status" value="1"/>
</dbReference>
<comment type="function">
    <text evidence="1 7">One of the essential components for the initiation of protein synthesis. Stabilizes the binding of IF-2 and IF-3 on the 30S subunit to which N-formylmethionyl-tRNA(fMet) subsequently binds. Helps modulate mRNA selection, yielding the 30S pre-initiation complex (PIC). Upon addition of the 50S ribosomal subunit IF-1, IF-2 and IF-3 are released leaving the mature 70S translation initiation complex.</text>
</comment>
<dbReference type="Gene3D" id="2.40.50.140">
    <property type="entry name" value="Nucleic acid-binding proteins"/>
    <property type="match status" value="1"/>
</dbReference>
<evidence type="ECO:0000256" key="6">
    <source>
        <dbReference type="ARBA" id="ARBA00068272"/>
    </source>
</evidence>
<dbReference type="InterPro" id="IPR012340">
    <property type="entry name" value="NA-bd_OB-fold"/>
</dbReference>
<dbReference type="GO" id="GO:0019843">
    <property type="term" value="F:rRNA binding"/>
    <property type="evidence" value="ECO:0007669"/>
    <property type="project" value="UniProtKB-UniRule"/>
</dbReference>
<geneLocation type="chloroplast" evidence="9"/>
<keyword evidence="5 7" id="KW-0648">Protein biosynthesis</keyword>
<evidence type="ECO:0000256" key="4">
    <source>
        <dbReference type="ARBA" id="ARBA00022540"/>
    </source>
</evidence>
<dbReference type="InterPro" id="IPR006196">
    <property type="entry name" value="RNA-binding_domain_S1_IF1"/>
</dbReference>
<dbReference type="AlphaFoldDB" id="A0AAU7LLG1"/>
<dbReference type="GO" id="GO:0009507">
    <property type="term" value="C:chloroplast"/>
    <property type="evidence" value="ECO:0007669"/>
    <property type="project" value="UniProtKB-SubCell"/>
</dbReference>
<organism evidence="9">
    <name type="scientific">Streptosarcina moshanensis</name>
    <dbReference type="NCBI Taxonomy" id="3096259"/>
    <lineage>
        <taxon>Eukaryota</taxon>
        <taxon>Viridiplantae</taxon>
        <taxon>Streptophyta</taxon>
        <taxon>Klebsormidiophyceae</taxon>
        <taxon>Hormidiellales</taxon>
        <taxon>Hormidiellaceae</taxon>
        <taxon>Streptosarcina</taxon>
    </lineage>
</organism>
<accession>A0AAU7LLG1</accession>
<evidence type="ECO:0000256" key="1">
    <source>
        <dbReference type="ARBA" id="ARBA00003935"/>
    </source>
</evidence>
<keyword evidence="9" id="KW-0934">Plastid</keyword>